<comment type="caution">
    <text evidence="1">The sequence shown here is derived from an EMBL/GenBank/DDBJ whole genome shotgun (WGS) entry which is preliminary data.</text>
</comment>
<dbReference type="AlphaFoldDB" id="A0A8X7VIU4"/>
<accession>A0A8X7VIU4</accession>
<keyword evidence="2" id="KW-1185">Reference proteome</keyword>
<organism evidence="1 2">
    <name type="scientific">Brassica carinata</name>
    <name type="common">Ethiopian mustard</name>
    <name type="synonym">Abyssinian cabbage</name>
    <dbReference type="NCBI Taxonomy" id="52824"/>
    <lineage>
        <taxon>Eukaryota</taxon>
        <taxon>Viridiplantae</taxon>
        <taxon>Streptophyta</taxon>
        <taxon>Embryophyta</taxon>
        <taxon>Tracheophyta</taxon>
        <taxon>Spermatophyta</taxon>
        <taxon>Magnoliopsida</taxon>
        <taxon>eudicotyledons</taxon>
        <taxon>Gunneridae</taxon>
        <taxon>Pentapetalae</taxon>
        <taxon>rosids</taxon>
        <taxon>malvids</taxon>
        <taxon>Brassicales</taxon>
        <taxon>Brassicaceae</taxon>
        <taxon>Brassiceae</taxon>
        <taxon>Brassica</taxon>
    </lineage>
</organism>
<dbReference type="Proteomes" id="UP000886595">
    <property type="component" value="Unassembled WGS sequence"/>
</dbReference>
<name>A0A8X7VIU4_BRACI</name>
<evidence type="ECO:0000313" key="2">
    <source>
        <dbReference type="Proteomes" id="UP000886595"/>
    </source>
</evidence>
<evidence type="ECO:0000313" key="1">
    <source>
        <dbReference type="EMBL" id="KAG2311968.1"/>
    </source>
</evidence>
<dbReference type="EMBL" id="JAAMPC010000005">
    <property type="protein sequence ID" value="KAG2311968.1"/>
    <property type="molecule type" value="Genomic_DNA"/>
</dbReference>
<gene>
    <name evidence="1" type="ORF">Bca52824_023525</name>
</gene>
<proteinExistence type="predicted"/>
<sequence>MVLAIKLSKIDHVFCLVSSQRLQVDKSIVRRIQRGLPLLTAPFSSSIAQAMAEEAPLPSSVATSQPVE</sequence>
<reference evidence="1 2" key="1">
    <citation type="submission" date="2020-02" db="EMBL/GenBank/DDBJ databases">
        <authorList>
            <person name="Ma Q."/>
            <person name="Huang Y."/>
            <person name="Song X."/>
            <person name="Pei D."/>
        </authorList>
    </citation>
    <scope>NUCLEOTIDE SEQUENCE [LARGE SCALE GENOMIC DNA]</scope>
    <source>
        <strain evidence="1">Sxm20200214</strain>
        <tissue evidence="1">Leaf</tissue>
    </source>
</reference>
<protein>
    <submittedName>
        <fullName evidence="1">Uncharacterized protein</fullName>
    </submittedName>
</protein>